<reference evidence="6 7" key="1">
    <citation type="submission" date="2019-08" db="EMBL/GenBank/DDBJ databases">
        <title>Complete genome sequence of Terriglobus albidus strain ORNL.</title>
        <authorList>
            <person name="Podar M."/>
        </authorList>
    </citation>
    <scope>NUCLEOTIDE SEQUENCE [LARGE SCALE GENOMIC DNA]</scope>
    <source>
        <strain evidence="6 7">ORNL</strain>
    </source>
</reference>
<dbReference type="InterPro" id="IPR036388">
    <property type="entry name" value="WH-like_DNA-bd_sf"/>
</dbReference>
<dbReference type="InterPro" id="IPR000847">
    <property type="entry name" value="LysR_HTH_N"/>
</dbReference>
<dbReference type="AlphaFoldDB" id="A0A5B9E8H7"/>
<dbReference type="SUPFAM" id="SSF46785">
    <property type="entry name" value="Winged helix' DNA-binding domain"/>
    <property type="match status" value="1"/>
</dbReference>
<dbReference type="PANTHER" id="PTHR30346">
    <property type="entry name" value="TRANSCRIPTIONAL DUAL REGULATOR HCAR-RELATED"/>
    <property type="match status" value="1"/>
</dbReference>
<dbReference type="InterPro" id="IPR005119">
    <property type="entry name" value="LysR_subst-bd"/>
</dbReference>
<accession>A0A5B9E8H7</accession>
<comment type="similarity">
    <text evidence="1">Belongs to the LysR transcriptional regulatory family.</text>
</comment>
<dbReference type="PRINTS" id="PR00039">
    <property type="entry name" value="HTHLYSR"/>
</dbReference>
<dbReference type="RefSeq" id="WP_147647608.1">
    <property type="nucleotide sequence ID" value="NZ_CP042806.1"/>
</dbReference>
<evidence type="ECO:0000256" key="3">
    <source>
        <dbReference type="ARBA" id="ARBA00023125"/>
    </source>
</evidence>
<protein>
    <submittedName>
        <fullName evidence="6">LysR family transcriptional regulator</fullName>
    </submittedName>
</protein>
<dbReference type="Proteomes" id="UP000321820">
    <property type="component" value="Chromosome"/>
</dbReference>
<organism evidence="6 7">
    <name type="scientific">Terriglobus albidus</name>
    <dbReference type="NCBI Taxonomy" id="1592106"/>
    <lineage>
        <taxon>Bacteria</taxon>
        <taxon>Pseudomonadati</taxon>
        <taxon>Acidobacteriota</taxon>
        <taxon>Terriglobia</taxon>
        <taxon>Terriglobales</taxon>
        <taxon>Acidobacteriaceae</taxon>
        <taxon>Terriglobus</taxon>
    </lineage>
</organism>
<dbReference type="Gene3D" id="1.10.10.10">
    <property type="entry name" value="Winged helix-like DNA-binding domain superfamily/Winged helix DNA-binding domain"/>
    <property type="match status" value="1"/>
</dbReference>
<evidence type="ECO:0000256" key="4">
    <source>
        <dbReference type="ARBA" id="ARBA00023163"/>
    </source>
</evidence>
<feature type="domain" description="HTH lysR-type" evidence="5">
    <location>
        <begin position="1"/>
        <end position="61"/>
    </location>
</feature>
<dbReference type="KEGG" id="talb:FTW19_10645"/>
<dbReference type="GO" id="GO:0003677">
    <property type="term" value="F:DNA binding"/>
    <property type="evidence" value="ECO:0007669"/>
    <property type="project" value="UniProtKB-KW"/>
</dbReference>
<dbReference type="Gene3D" id="3.40.190.10">
    <property type="entry name" value="Periplasmic binding protein-like II"/>
    <property type="match status" value="2"/>
</dbReference>
<evidence type="ECO:0000259" key="5">
    <source>
        <dbReference type="PROSITE" id="PS50931"/>
    </source>
</evidence>
<dbReference type="GO" id="GO:0032993">
    <property type="term" value="C:protein-DNA complex"/>
    <property type="evidence" value="ECO:0007669"/>
    <property type="project" value="TreeGrafter"/>
</dbReference>
<name>A0A5B9E8H7_9BACT</name>
<dbReference type="Pfam" id="PF03466">
    <property type="entry name" value="LysR_substrate"/>
    <property type="match status" value="1"/>
</dbReference>
<gene>
    <name evidence="6" type="ORF">FTW19_10645</name>
</gene>
<proteinExistence type="inferred from homology"/>
<dbReference type="Pfam" id="PF00126">
    <property type="entry name" value="HTH_1"/>
    <property type="match status" value="1"/>
</dbReference>
<keyword evidence="4" id="KW-0804">Transcription</keyword>
<dbReference type="EMBL" id="CP042806">
    <property type="protein sequence ID" value="QEE28418.1"/>
    <property type="molecule type" value="Genomic_DNA"/>
</dbReference>
<dbReference type="PROSITE" id="PS50931">
    <property type="entry name" value="HTH_LYSR"/>
    <property type="match status" value="1"/>
</dbReference>
<dbReference type="GO" id="GO:0003700">
    <property type="term" value="F:DNA-binding transcription factor activity"/>
    <property type="evidence" value="ECO:0007669"/>
    <property type="project" value="InterPro"/>
</dbReference>
<sequence length="334" mass="36881">MNYTLQQLKYLIAVADHGSVSAAARALFVSQPAVSAAILHLEQIFGMQCFVRHRARGVTLTSAGRDFIAEARQVLDSAENLQRHAARLNESLPPRLSIGCLSTIGPCFLPRILERFERAHPETIPTIFDGTTECLIQRLRSGDTDVALMYDLQPEPSIQTIPLVTLKPYVLLARTHPLARKNFVSLDQLTDQPLILLDRPEYEDHLSSIFDGYAGKPQIGHRVTTLELLRGLVAAGAGYAILNTKPLHDHAYASNRLVCLQIREDVPVSRIVLAVSQRAGLRKNTRAFAEIAVDCIKSFDPVSCHWNDASAPLSFGHPLQPQVVTEFPKIAESA</sequence>
<dbReference type="InterPro" id="IPR036390">
    <property type="entry name" value="WH_DNA-bd_sf"/>
</dbReference>
<keyword evidence="3" id="KW-0238">DNA-binding</keyword>
<evidence type="ECO:0000256" key="2">
    <source>
        <dbReference type="ARBA" id="ARBA00023015"/>
    </source>
</evidence>
<dbReference type="FunFam" id="1.10.10.10:FF:000001">
    <property type="entry name" value="LysR family transcriptional regulator"/>
    <property type="match status" value="1"/>
</dbReference>
<dbReference type="SUPFAM" id="SSF53850">
    <property type="entry name" value="Periplasmic binding protein-like II"/>
    <property type="match status" value="1"/>
</dbReference>
<dbReference type="PANTHER" id="PTHR30346:SF0">
    <property type="entry name" value="HCA OPERON TRANSCRIPTIONAL ACTIVATOR HCAR"/>
    <property type="match status" value="1"/>
</dbReference>
<evidence type="ECO:0000313" key="7">
    <source>
        <dbReference type="Proteomes" id="UP000321820"/>
    </source>
</evidence>
<evidence type="ECO:0000313" key="6">
    <source>
        <dbReference type="EMBL" id="QEE28418.1"/>
    </source>
</evidence>
<evidence type="ECO:0000256" key="1">
    <source>
        <dbReference type="ARBA" id="ARBA00009437"/>
    </source>
</evidence>
<keyword evidence="2" id="KW-0805">Transcription regulation</keyword>
<keyword evidence="7" id="KW-1185">Reference proteome</keyword>
<dbReference type="OrthoDB" id="9803714at2"/>